<dbReference type="EMBL" id="JAIWYP010000009">
    <property type="protein sequence ID" value="KAH3777311.1"/>
    <property type="molecule type" value="Genomic_DNA"/>
</dbReference>
<gene>
    <name evidence="1" type="ORF">DPMN_178751</name>
</gene>
<sequence>MVIPSGICAHPVGSTSCSMVPSHERRKPGTNSAWGRGTRCHWHYNTFNMSGWASGLRRCVQVAVWISRRGFKSHF</sequence>
<evidence type="ECO:0000313" key="2">
    <source>
        <dbReference type="Proteomes" id="UP000828390"/>
    </source>
</evidence>
<comment type="caution">
    <text evidence="1">The sequence shown here is derived from an EMBL/GenBank/DDBJ whole genome shotgun (WGS) entry which is preliminary data.</text>
</comment>
<evidence type="ECO:0000313" key="1">
    <source>
        <dbReference type="EMBL" id="KAH3777311.1"/>
    </source>
</evidence>
<reference evidence="1" key="2">
    <citation type="submission" date="2020-11" db="EMBL/GenBank/DDBJ databases">
        <authorList>
            <person name="McCartney M.A."/>
            <person name="Auch B."/>
            <person name="Kono T."/>
            <person name="Mallez S."/>
            <person name="Becker A."/>
            <person name="Gohl D.M."/>
            <person name="Silverstein K.A.T."/>
            <person name="Koren S."/>
            <person name="Bechman K.B."/>
            <person name="Herman A."/>
            <person name="Abrahante J.E."/>
            <person name="Garbe J."/>
        </authorList>
    </citation>
    <scope>NUCLEOTIDE SEQUENCE</scope>
    <source>
        <strain evidence="1">Duluth1</strain>
        <tissue evidence="1">Whole animal</tissue>
    </source>
</reference>
<keyword evidence="2" id="KW-1185">Reference proteome</keyword>
<organism evidence="1 2">
    <name type="scientific">Dreissena polymorpha</name>
    <name type="common">Zebra mussel</name>
    <name type="synonym">Mytilus polymorpha</name>
    <dbReference type="NCBI Taxonomy" id="45954"/>
    <lineage>
        <taxon>Eukaryota</taxon>
        <taxon>Metazoa</taxon>
        <taxon>Spiralia</taxon>
        <taxon>Lophotrochozoa</taxon>
        <taxon>Mollusca</taxon>
        <taxon>Bivalvia</taxon>
        <taxon>Autobranchia</taxon>
        <taxon>Heteroconchia</taxon>
        <taxon>Euheterodonta</taxon>
        <taxon>Imparidentia</taxon>
        <taxon>Neoheterodontei</taxon>
        <taxon>Myida</taxon>
        <taxon>Dreissenoidea</taxon>
        <taxon>Dreissenidae</taxon>
        <taxon>Dreissena</taxon>
    </lineage>
</organism>
<name>A0A9D4EEV7_DREPO</name>
<proteinExistence type="predicted"/>
<accession>A0A9D4EEV7</accession>
<reference evidence="1" key="1">
    <citation type="journal article" date="2019" name="bioRxiv">
        <title>The Genome of the Zebra Mussel, Dreissena polymorpha: A Resource for Invasive Species Research.</title>
        <authorList>
            <person name="McCartney M.A."/>
            <person name="Auch B."/>
            <person name="Kono T."/>
            <person name="Mallez S."/>
            <person name="Zhang Y."/>
            <person name="Obille A."/>
            <person name="Becker A."/>
            <person name="Abrahante J.E."/>
            <person name="Garbe J."/>
            <person name="Badalamenti J.P."/>
            <person name="Herman A."/>
            <person name="Mangelson H."/>
            <person name="Liachko I."/>
            <person name="Sullivan S."/>
            <person name="Sone E.D."/>
            <person name="Koren S."/>
            <person name="Silverstein K.A.T."/>
            <person name="Beckman K.B."/>
            <person name="Gohl D.M."/>
        </authorList>
    </citation>
    <scope>NUCLEOTIDE SEQUENCE</scope>
    <source>
        <strain evidence="1">Duluth1</strain>
        <tissue evidence="1">Whole animal</tissue>
    </source>
</reference>
<dbReference type="Proteomes" id="UP000828390">
    <property type="component" value="Unassembled WGS sequence"/>
</dbReference>
<dbReference type="AlphaFoldDB" id="A0A9D4EEV7"/>
<protein>
    <submittedName>
        <fullName evidence="1">Uncharacterized protein</fullName>
    </submittedName>
</protein>